<evidence type="ECO:0000259" key="2">
    <source>
        <dbReference type="Pfam" id="PF12867"/>
    </source>
</evidence>
<proteinExistence type="predicted"/>
<feature type="chain" id="PRO_5045414633" evidence="1">
    <location>
        <begin position="19"/>
        <end position="208"/>
    </location>
</feature>
<evidence type="ECO:0000313" key="4">
    <source>
        <dbReference type="Proteomes" id="UP001549749"/>
    </source>
</evidence>
<accession>A0ABV2TFJ8</accession>
<dbReference type="SUPFAM" id="SSF109854">
    <property type="entry name" value="DinB/YfiT-like putative metalloenzymes"/>
    <property type="match status" value="1"/>
</dbReference>
<comment type="caution">
    <text evidence="3">The sequence shown here is derived from an EMBL/GenBank/DDBJ whole genome shotgun (WGS) entry which is preliminary data.</text>
</comment>
<feature type="domain" description="DinB-like" evidence="2">
    <location>
        <begin position="37"/>
        <end position="193"/>
    </location>
</feature>
<evidence type="ECO:0000256" key="1">
    <source>
        <dbReference type="SAM" id="SignalP"/>
    </source>
</evidence>
<keyword evidence="1" id="KW-0732">Signal</keyword>
<gene>
    <name evidence="3" type="ORF">ABR189_28905</name>
</gene>
<feature type="signal peptide" evidence="1">
    <location>
        <begin position="1"/>
        <end position="18"/>
    </location>
</feature>
<organism evidence="3 4">
    <name type="scientific">Chitinophaga defluvii</name>
    <dbReference type="NCBI Taxonomy" id="3163343"/>
    <lineage>
        <taxon>Bacteria</taxon>
        <taxon>Pseudomonadati</taxon>
        <taxon>Bacteroidota</taxon>
        <taxon>Chitinophagia</taxon>
        <taxon>Chitinophagales</taxon>
        <taxon>Chitinophagaceae</taxon>
        <taxon>Chitinophaga</taxon>
    </lineage>
</organism>
<reference evidence="3 4" key="1">
    <citation type="submission" date="2024-06" db="EMBL/GenBank/DDBJ databases">
        <title>Chitinophaga defluvii sp. nov., isolated from municipal sewage.</title>
        <authorList>
            <person name="Zhang L."/>
        </authorList>
    </citation>
    <scope>NUCLEOTIDE SEQUENCE [LARGE SCALE GENOMIC DNA]</scope>
    <source>
        <strain evidence="3 4">H8</strain>
    </source>
</reference>
<dbReference type="InterPro" id="IPR034660">
    <property type="entry name" value="DinB/YfiT-like"/>
</dbReference>
<dbReference type="Pfam" id="PF12867">
    <property type="entry name" value="DinB_2"/>
    <property type="match status" value="1"/>
</dbReference>
<keyword evidence="4" id="KW-1185">Reference proteome</keyword>
<dbReference type="RefSeq" id="WP_354664006.1">
    <property type="nucleotide sequence ID" value="NZ_JBEXAC010000003.1"/>
</dbReference>
<dbReference type="Gene3D" id="1.20.120.450">
    <property type="entry name" value="dinb family like domain"/>
    <property type="match status" value="1"/>
</dbReference>
<dbReference type="InterPro" id="IPR024775">
    <property type="entry name" value="DinB-like"/>
</dbReference>
<sequence length="208" mass="24037">MKKVGMLLFTAIMLSAFSILPSRTSIHIDEREFLVNQFQQTRDQLLKSLEGLTDAQLKFKPAQDRWSINECLEHIILAEKGMYDMEQKLVKEAPNPEKRKEITATDEDIIKRMNDRSHKAKAPEFAIPKGTYATTAEEIQAFTDQRNRIIEEIKVTQDDLRNHVLITPNMPPVDAYQFLLMMANHSARHTQQIEEIKTDPAYPKDALQ</sequence>
<dbReference type="EMBL" id="JBEXAC010000003">
    <property type="protein sequence ID" value="MET7001437.1"/>
    <property type="molecule type" value="Genomic_DNA"/>
</dbReference>
<name>A0ABV2TFJ8_9BACT</name>
<protein>
    <submittedName>
        <fullName evidence="3">DinB family protein</fullName>
    </submittedName>
</protein>
<dbReference type="Proteomes" id="UP001549749">
    <property type="component" value="Unassembled WGS sequence"/>
</dbReference>
<evidence type="ECO:0000313" key="3">
    <source>
        <dbReference type="EMBL" id="MET7001437.1"/>
    </source>
</evidence>